<dbReference type="EMBL" id="AMZH03026440">
    <property type="protein sequence ID" value="RRT34606.1"/>
    <property type="molecule type" value="Genomic_DNA"/>
</dbReference>
<dbReference type="AlphaFoldDB" id="A0A426X551"/>
<proteinExistence type="predicted"/>
<dbReference type="Proteomes" id="UP000287651">
    <property type="component" value="Unassembled WGS sequence"/>
</dbReference>
<name>A0A426X551_ENSVE</name>
<gene>
    <name evidence="1" type="ORF">B296_00058237</name>
</gene>
<protein>
    <submittedName>
        <fullName evidence="1">Uncharacterized protein</fullName>
    </submittedName>
</protein>
<comment type="caution">
    <text evidence="1">The sequence shown here is derived from an EMBL/GenBank/DDBJ whole genome shotgun (WGS) entry which is preliminary data.</text>
</comment>
<sequence length="157" mass="16935">MHKLIRIGREQDDKLSSDPRPRLLLLGSMPRAPPPRVCTLGSASSGLHLEFAMGALHKGLIEVWVSDVAPPTIKVPSSCSQVEVSILTRQAVDRILDLTYVDVLGKVDTYGRSSSVRLARCRGTTCHPSLMSPNSASVAVAAESFLCDLDSAPRQLD</sequence>
<evidence type="ECO:0000313" key="2">
    <source>
        <dbReference type="Proteomes" id="UP000287651"/>
    </source>
</evidence>
<evidence type="ECO:0000313" key="1">
    <source>
        <dbReference type="EMBL" id="RRT34606.1"/>
    </source>
</evidence>
<organism evidence="1 2">
    <name type="scientific">Ensete ventricosum</name>
    <name type="common">Abyssinian banana</name>
    <name type="synonym">Musa ensete</name>
    <dbReference type="NCBI Taxonomy" id="4639"/>
    <lineage>
        <taxon>Eukaryota</taxon>
        <taxon>Viridiplantae</taxon>
        <taxon>Streptophyta</taxon>
        <taxon>Embryophyta</taxon>
        <taxon>Tracheophyta</taxon>
        <taxon>Spermatophyta</taxon>
        <taxon>Magnoliopsida</taxon>
        <taxon>Liliopsida</taxon>
        <taxon>Zingiberales</taxon>
        <taxon>Musaceae</taxon>
        <taxon>Ensete</taxon>
    </lineage>
</organism>
<reference evidence="1 2" key="1">
    <citation type="journal article" date="2014" name="Agronomy (Basel)">
        <title>A Draft Genome Sequence for Ensete ventricosum, the Drought-Tolerant Tree Against Hunger.</title>
        <authorList>
            <person name="Harrison J."/>
            <person name="Moore K.A."/>
            <person name="Paszkiewicz K."/>
            <person name="Jones T."/>
            <person name="Grant M."/>
            <person name="Ambacheew D."/>
            <person name="Muzemil S."/>
            <person name="Studholme D.J."/>
        </authorList>
    </citation>
    <scope>NUCLEOTIDE SEQUENCE [LARGE SCALE GENOMIC DNA]</scope>
</reference>
<accession>A0A426X551</accession>